<dbReference type="GO" id="GO:0008872">
    <property type="term" value="F:glucarate dehydratase activity"/>
    <property type="evidence" value="ECO:0007669"/>
    <property type="project" value="UniProtKB-EC"/>
</dbReference>
<feature type="domain" description="Mandelate racemase/muconate lactonizing enzyme C-terminal" evidence="9">
    <location>
        <begin position="172"/>
        <end position="268"/>
    </location>
</feature>
<proteinExistence type="inferred from homology"/>
<evidence type="ECO:0000259" key="9">
    <source>
        <dbReference type="SMART" id="SM00922"/>
    </source>
</evidence>
<dbReference type="SUPFAM" id="SSF51604">
    <property type="entry name" value="Enolase C-terminal domain-like"/>
    <property type="match status" value="1"/>
</dbReference>
<dbReference type="SUPFAM" id="SSF54826">
    <property type="entry name" value="Enolase N-terminal domain-like"/>
    <property type="match status" value="1"/>
</dbReference>
<dbReference type="InterPro" id="IPR034593">
    <property type="entry name" value="DgoD-like"/>
</dbReference>
<evidence type="ECO:0000256" key="2">
    <source>
        <dbReference type="ARBA" id="ARBA00001946"/>
    </source>
</evidence>
<dbReference type="Pfam" id="PF02746">
    <property type="entry name" value="MR_MLE_N"/>
    <property type="match status" value="1"/>
</dbReference>
<comment type="cofactor">
    <cofactor evidence="2">
        <name>Mg(2+)</name>
        <dbReference type="ChEBI" id="CHEBI:18420"/>
    </cofactor>
</comment>
<dbReference type="InterPro" id="IPR034598">
    <property type="entry name" value="GlucD-like"/>
</dbReference>
<dbReference type="CDD" id="cd03323">
    <property type="entry name" value="D-glucarate_dehydratase"/>
    <property type="match status" value="1"/>
</dbReference>
<comment type="similarity">
    <text evidence="4">Belongs to the mandelate racemase/muconate lactonizing enzyme family. GlucD subfamily.</text>
</comment>
<dbReference type="InterPro" id="IPR013342">
    <property type="entry name" value="Mandelate_racemase_C"/>
</dbReference>
<reference evidence="10 11" key="1">
    <citation type="submission" date="2023-07" db="EMBL/GenBank/DDBJ databases">
        <title>Sorghum-associated microbial communities from plants grown in Nebraska, USA.</title>
        <authorList>
            <person name="Schachtman D."/>
        </authorList>
    </citation>
    <scope>NUCLEOTIDE SEQUENCE [LARGE SCALE GENOMIC DNA]</scope>
    <source>
        <strain evidence="10 11">BE313</strain>
    </source>
</reference>
<dbReference type="Proteomes" id="UP001180487">
    <property type="component" value="Unassembled WGS sequence"/>
</dbReference>
<dbReference type="SMART" id="SM00922">
    <property type="entry name" value="MR_MLE"/>
    <property type="match status" value="1"/>
</dbReference>
<dbReference type="Gene3D" id="3.30.390.10">
    <property type="entry name" value="Enolase-like, N-terminal domain"/>
    <property type="match status" value="1"/>
</dbReference>
<keyword evidence="7" id="KW-0460">Magnesium</keyword>
<evidence type="ECO:0000256" key="5">
    <source>
        <dbReference type="ARBA" id="ARBA00011973"/>
    </source>
</evidence>
<keyword evidence="8 10" id="KW-0456">Lyase</keyword>
<dbReference type="SFLD" id="SFLDG00055">
    <property type="entry name" value="glucarate_dehydratase"/>
    <property type="match status" value="1"/>
</dbReference>
<dbReference type="Gene3D" id="3.20.20.120">
    <property type="entry name" value="Enolase-like C-terminal domain"/>
    <property type="match status" value="1"/>
</dbReference>
<evidence type="ECO:0000256" key="3">
    <source>
        <dbReference type="ARBA" id="ARBA00005183"/>
    </source>
</evidence>
<dbReference type="InterPro" id="IPR029065">
    <property type="entry name" value="Enolase_C-like"/>
</dbReference>
<dbReference type="Pfam" id="PF13378">
    <property type="entry name" value="MR_MLE_C"/>
    <property type="match status" value="1"/>
</dbReference>
<dbReference type="RefSeq" id="WP_310374717.1">
    <property type="nucleotide sequence ID" value="NZ_JAVDXT010000003.1"/>
</dbReference>
<dbReference type="EC" id="4.2.1.40" evidence="5"/>
<protein>
    <recommendedName>
        <fullName evidence="5">glucarate dehydratase</fullName>
        <ecNumber evidence="5">4.2.1.40</ecNumber>
    </recommendedName>
</protein>
<dbReference type="InterPro" id="IPR036849">
    <property type="entry name" value="Enolase-like_C_sf"/>
</dbReference>
<dbReference type="InterPro" id="IPR013341">
    <property type="entry name" value="Mandelate_racemase_N_dom"/>
</dbReference>
<keyword evidence="11" id="KW-1185">Reference proteome</keyword>
<evidence type="ECO:0000256" key="4">
    <source>
        <dbReference type="ARBA" id="ARBA00009938"/>
    </source>
</evidence>
<evidence type="ECO:0000313" key="10">
    <source>
        <dbReference type="EMBL" id="MDR7378507.1"/>
    </source>
</evidence>
<evidence type="ECO:0000256" key="8">
    <source>
        <dbReference type="ARBA" id="ARBA00023239"/>
    </source>
</evidence>
<evidence type="ECO:0000313" key="11">
    <source>
        <dbReference type="Proteomes" id="UP001180487"/>
    </source>
</evidence>
<dbReference type="PANTHER" id="PTHR48080">
    <property type="entry name" value="D-GALACTONATE DEHYDRATASE-RELATED"/>
    <property type="match status" value="1"/>
</dbReference>
<comment type="caution">
    <text evidence="10">The sequence shown here is derived from an EMBL/GenBank/DDBJ whole genome shotgun (WGS) entry which is preliminary data.</text>
</comment>
<evidence type="ECO:0000256" key="1">
    <source>
        <dbReference type="ARBA" id="ARBA00001426"/>
    </source>
</evidence>
<dbReference type="SFLD" id="SFLDS00001">
    <property type="entry name" value="Enolase"/>
    <property type="match status" value="1"/>
</dbReference>
<dbReference type="PANTHER" id="PTHR48080:SF4">
    <property type="entry name" value="GLUCARATE DEHYDRATASE"/>
    <property type="match status" value="1"/>
</dbReference>
<dbReference type="EMBL" id="JAVDXT010000003">
    <property type="protein sequence ID" value="MDR7378507.1"/>
    <property type="molecule type" value="Genomic_DNA"/>
</dbReference>
<evidence type="ECO:0000256" key="6">
    <source>
        <dbReference type="ARBA" id="ARBA00022723"/>
    </source>
</evidence>
<organism evidence="10 11">
    <name type="scientific">Rhodoferax ferrireducens</name>
    <dbReference type="NCBI Taxonomy" id="192843"/>
    <lineage>
        <taxon>Bacteria</taxon>
        <taxon>Pseudomonadati</taxon>
        <taxon>Pseudomonadota</taxon>
        <taxon>Betaproteobacteria</taxon>
        <taxon>Burkholderiales</taxon>
        <taxon>Comamonadaceae</taxon>
        <taxon>Rhodoferax</taxon>
    </lineage>
</organism>
<evidence type="ECO:0000256" key="7">
    <source>
        <dbReference type="ARBA" id="ARBA00022842"/>
    </source>
</evidence>
<comment type="catalytic activity">
    <reaction evidence="1">
        <text>D-glucarate = 5-dehydro-4-deoxy-D-glucarate + H2O</text>
        <dbReference type="Rhea" id="RHEA:14573"/>
        <dbReference type="ChEBI" id="CHEBI:15377"/>
        <dbReference type="ChEBI" id="CHEBI:30612"/>
        <dbReference type="ChEBI" id="CHEBI:42819"/>
        <dbReference type="EC" id="4.2.1.40"/>
    </reaction>
</comment>
<keyword evidence="6" id="KW-0479">Metal-binding</keyword>
<dbReference type="InterPro" id="IPR029017">
    <property type="entry name" value="Enolase-like_N"/>
</dbReference>
<accession>A0ABU2CAY8</accession>
<sequence>MSLSTTRIVAARVTPIAFRDPPLLNVAGVHEPWALRSIIEVETADGRVGLGESYGNLETLEHLAKIAPQLVGLDPFDLNALTRVVYGLVGNNPDTGATFAPEGDKARASALAAFEVPFLDLQGQILDRPLYQVLGGAVRPHVAYSAYLFYKFAQHKEDPGYPTDDWGEALTPAQLVQQARRMIDSYGFGSIKLKAGVFPPEEEIAGLKALRAAFPGYPLRIDPNGGWSVATTRRIMPLLAAEGLLEYLEDPVSTLEEMGEVAQFSPMPLATNMVTVAFGHIPKTVQLDAVQVILSDHHYWGGLRATQHLATLCRTFGIGISMHSNSHMGISLAAMTHVGVTLPNLSYACDTHYPWQEDEVIAGGKLSIRNGVLAPPPGPGLGVTLDRQALARLHQNYLDCGIRKRDDAKEMRKHQPDFNPQCPRF</sequence>
<name>A0ABU2CAY8_9BURK</name>
<gene>
    <name evidence="10" type="ORF">J2X19_003201</name>
</gene>
<comment type="pathway">
    <text evidence="3">Carbohydrate acid metabolism; D-glucarate degradation; 2,5-dioxopentanoate from D-glucarate: step 1/2.</text>
</comment>